<keyword evidence="1" id="KW-0472">Membrane</keyword>
<accession>A0A328TKJ9</accession>
<evidence type="ECO:0000256" key="1">
    <source>
        <dbReference type="SAM" id="Phobius"/>
    </source>
</evidence>
<keyword evidence="1" id="KW-0812">Transmembrane</keyword>
<evidence type="ECO:0000313" key="2">
    <source>
        <dbReference type="EMBL" id="RAP71008.1"/>
    </source>
</evidence>
<dbReference type="EMBL" id="LJAM02000217">
    <property type="protein sequence ID" value="RAP71008.1"/>
    <property type="molecule type" value="Genomic_DNA"/>
</dbReference>
<gene>
    <name evidence="2" type="ORF">ACZ87_02190</name>
</gene>
<keyword evidence="3" id="KW-1185">Reference proteome</keyword>
<feature type="transmembrane region" description="Helical" evidence="1">
    <location>
        <begin position="41"/>
        <end position="64"/>
    </location>
</feature>
<evidence type="ECO:0000313" key="3">
    <source>
        <dbReference type="Proteomes" id="UP000244334"/>
    </source>
</evidence>
<name>A0A328TKJ9_9GAMM</name>
<organism evidence="2 3">
    <name type="scientific">Candidatus Erwinia dacicola</name>
    <dbReference type="NCBI Taxonomy" id="252393"/>
    <lineage>
        <taxon>Bacteria</taxon>
        <taxon>Pseudomonadati</taxon>
        <taxon>Pseudomonadota</taxon>
        <taxon>Gammaproteobacteria</taxon>
        <taxon>Enterobacterales</taxon>
        <taxon>Erwiniaceae</taxon>
        <taxon>Erwinia</taxon>
    </lineage>
</organism>
<comment type="caution">
    <text evidence="2">The sequence shown here is derived from an EMBL/GenBank/DDBJ whole genome shotgun (WGS) entry which is preliminary data.</text>
</comment>
<sequence>MSENNSAYDPEDNAVLRVADIFFGRIVRFNNGYISLNGLNIFFEFTNTLLHIITSTIAITVFLLSNRCQQGDNV</sequence>
<keyword evidence="1" id="KW-1133">Transmembrane helix</keyword>
<dbReference type="AlphaFoldDB" id="A0A328TKJ9"/>
<protein>
    <submittedName>
        <fullName evidence="2">Uncharacterized protein</fullName>
    </submittedName>
</protein>
<dbReference type="Proteomes" id="UP000244334">
    <property type="component" value="Unassembled WGS sequence"/>
</dbReference>
<proteinExistence type="predicted"/>
<reference evidence="2" key="1">
    <citation type="submission" date="2018-04" db="EMBL/GenBank/DDBJ databases">
        <title>Genomes of the Obligate Erwinia dacicola and Facultative Enterobacter sp. OLF Endosymbionts of the Olive Fruit fly, Bactrocera oleae.</title>
        <authorList>
            <person name="Estes A.M."/>
            <person name="Hearn D.J."/>
            <person name="Agarwal S."/>
            <person name="Pierson E.A."/>
            <person name="Dunning-Hotopp J.C."/>
        </authorList>
    </citation>
    <scope>NUCLEOTIDE SEQUENCE [LARGE SCALE GENOMIC DNA]</scope>
    <source>
        <strain evidence="2">Oroville</strain>
    </source>
</reference>